<gene>
    <name evidence="4" type="ORF">CLV54_0125</name>
</gene>
<reference evidence="4 5" key="1">
    <citation type="submission" date="2017-11" db="EMBL/GenBank/DDBJ databases">
        <title>Genomic Encyclopedia of Archaeal and Bacterial Type Strains, Phase II (KMG-II): From Individual Species to Whole Genera.</title>
        <authorList>
            <person name="Goeker M."/>
        </authorList>
    </citation>
    <scope>NUCLEOTIDE SEQUENCE [LARGE SCALE GENOMIC DNA]</scope>
    <source>
        <strain evidence="4 5">DSM 25625</strain>
    </source>
</reference>
<sequence>MRTPARVIVMGTAVFVLAVLLSGCDNTAAENPNTPAASAAAGGVTAPVEEIRDLLPADVLDSNLIQVGSREEAPPGTARDSSGKVVGYEVDLMTEISHILGVDFEYSYGDVGALIPGLQANRFQAANGAFGTNAERQEVADFVNYAASPFAYVAVADRELDVSSLDDLCGLTVATANGTQAANVAAQQVQTCADKGLPEMVSSTYANTNENLLALKSGRADIYFTPSVTALTVVASDPTIEIAGVDADLPANSLGVSFLKGSPLPDAFAAAINYIIEDEPDVYAGIFERWDLPQQFLIEHSEVNPSH</sequence>
<feature type="signal peptide" evidence="2">
    <location>
        <begin position="1"/>
        <end position="28"/>
    </location>
</feature>
<comment type="caution">
    <text evidence="4">The sequence shown here is derived from an EMBL/GenBank/DDBJ whole genome shotgun (WGS) entry which is preliminary data.</text>
</comment>
<evidence type="ECO:0000313" key="4">
    <source>
        <dbReference type="EMBL" id="PJJ65098.1"/>
    </source>
</evidence>
<feature type="domain" description="Solute-binding protein family 3/N-terminal" evidence="3">
    <location>
        <begin position="64"/>
        <end position="294"/>
    </location>
</feature>
<evidence type="ECO:0000259" key="3">
    <source>
        <dbReference type="SMART" id="SM00062"/>
    </source>
</evidence>
<organism evidence="4 5">
    <name type="scientific">Compostimonas suwonensis</name>
    <dbReference type="NCBI Taxonomy" id="1048394"/>
    <lineage>
        <taxon>Bacteria</taxon>
        <taxon>Bacillati</taxon>
        <taxon>Actinomycetota</taxon>
        <taxon>Actinomycetes</taxon>
        <taxon>Micrococcales</taxon>
        <taxon>Microbacteriaceae</taxon>
        <taxon>Compostimonas</taxon>
    </lineage>
</organism>
<dbReference type="EMBL" id="PGFB01000001">
    <property type="protein sequence ID" value="PJJ65098.1"/>
    <property type="molecule type" value="Genomic_DNA"/>
</dbReference>
<proteinExistence type="predicted"/>
<dbReference type="Gene3D" id="3.40.190.10">
    <property type="entry name" value="Periplasmic binding protein-like II"/>
    <property type="match status" value="2"/>
</dbReference>
<keyword evidence="5" id="KW-1185">Reference proteome</keyword>
<dbReference type="PROSITE" id="PS51257">
    <property type="entry name" value="PROKAR_LIPOPROTEIN"/>
    <property type="match status" value="1"/>
</dbReference>
<evidence type="ECO:0000256" key="1">
    <source>
        <dbReference type="ARBA" id="ARBA00022729"/>
    </source>
</evidence>
<dbReference type="AlphaFoldDB" id="A0A2M9C3K8"/>
<dbReference type="OrthoDB" id="4633994at2"/>
<feature type="chain" id="PRO_5014605103" evidence="2">
    <location>
        <begin position="29"/>
        <end position="307"/>
    </location>
</feature>
<dbReference type="SUPFAM" id="SSF53850">
    <property type="entry name" value="Periplasmic binding protein-like II"/>
    <property type="match status" value="1"/>
</dbReference>
<dbReference type="Pfam" id="PF00497">
    <property type="entry name" value="SBP_bac_3"/>
    <property type="match status" value="1"/>
</dbReference>
<dbReference type="SMART" id="SM00062">
    <property type="entry name" value="PBPb"/>
    <property type="match status" value="1"/>
</dbReference>
<keyword evidence="1 2" id="KW-0732">Signal</keyword>
<evidence type="ECO:0000256" key="2">
    <source>
        <dbReference type="SAM" id="SignalP"/>
    </source>
</evidence>
<name>A0A2M9C3K8_9MICO</name>
<dbReference type="InterPro" id="IPR001638">
    <property type="entry name" value="Solute-binding_3/MltF_N"/>
</dbReference>
<dbReference type="Proteomes" id="UP000230161">
    <property type="component" value="Unassembled WGS sequence"/>
</dbReference>
<dbReference type="PANTHER" id="PTHR35936:SF17">
    <property type="entry name" value="ARGININE-BINDING EXTRACELLULAR PROTEIN ARTP"/>
    <property type="match status" value="1"/>
</dbReference>
<protein>
    <submittedName>
        <fullName evidence="4">Polar amino acid transport system substrate-binding protein</fullName>
    </submittedName>
</protein>
<dbReference type="RefSeq" id="WP_157802745.1">
    <property type="nucleotide sequence ID" value="NZ_PGFB01000001.1"/>
</dbReference>
<dbReference type="PANTHER" id="PTHR35936">
    <property type="entry name" value="MEMBRANE-BOUND LYTIC MUREIN TRANSGLYCOSYLASE F"/>
    <property type="match status" value="1"/>
</dbReference>
<evidence type="ECO:0000313" key="5">
    <source>
        <dbReference type="Proteomes" id="UP000230161"/>
    </source>
</evidence>
<accession>A0A2M9C3K8</accession>